<feature type="compositionally biased region" description="Basic and acidic residues" evidence="1">
    <location>
        <begin position="1"/>
        <end position="15"/>
    </location>
</feature>
<keyword evidence="3" id="KW-1185">Reference proteome</keyword>
<name>A0ABR5BTI1_9TREE</name>
<reference evidence="2 3" key="1">
    <citation type="submission" date="2015-01" db="EMBL/GenBank/DDBJ databases">
        <title>The Genome Sequence of Cryptococcus gattii EJB2.</title>
        <authorList>
            <consortium name="The Broad Institute Genomics Platform"/>
            <person name="Cuomo C."/>
            <person name="Litvintseva A."/>
            <person name="Chen Y."/>
            <person name="Heitman J."/>
            <person name="Sun S."/>
            <person name="Springer D."/>
            <person name="Dromer F."/>
            <person name="Young S."/>
            <person name="Zeng Q."/>
            <person name="Gargeya S."/>
            <person name="Abouelleil A."/>
            <person name="Alvarado L."/>
            <person name="Chapman S.B."/>
            <person name="Gainer-Dewar J."/>
            <person name="Goldberg J."/>
            <person name="Griggs A."/>
            <person name="Gujja S."/>
            <person name="Hansen M."/>
            <person name="Howarth C."/>
            <person name="Imamovic A."/>
            <person name="Larimer J."/>
            <person name="Murphy C."/>
            <person name="Naylor J."/>
            <person name="Pearson M."/>
            <person name="Priest M."/>
            <person name="Roberts A."/>
            <person name="Saif S."/>
            <person name="Shea T."/>
            <person name="Sykes S."/>
            <person name="Wortman J."/>
            <person name="Nusbaum C."/>
            <person name="Birren B."/>
        </authorList>
    </citation>
    <scope>NUCLEOTIDE SEQUENCE [LARGE SCALE GENOMIC DNA]</scope>
    <source>
        <strain evidence="2 3">EJB2</strain>
    </source>
</reference>
<gene>
    <name evidence="2" type="ORF">I306_04020</name>
</gene>
<proteinExistence type="predicted"/>
<feature type="region of interest" description="Disordered" evidence="1">
    <location>
        <begin position="1"/>
        <end position="68"/>
    </location>
</feature>
<evidence type="ECO:0000313" key="3">
    <source>
        <dbReference type="Proteomes" id="UP000054272"/>
    </source>
</evidence>
<evidence type="ECO:0000313" key="2">
    <source>
        <dbReference type="EMBL" id="KIR78975.1"/>
    </source>
</evidence>
<dbReference type="EMBL" id="KN848698">
    <property type="protein sequence ID" value="KIR78975.1"/>
    <property type="molecule type" value="Genomic_DNA"/>
</dbReference>
<sequence>MKRSSLEGDEWKDSKQSSQSSHSSLLLNMDSPIRHFGGSVPPKRDPFGSLQARTRRIRGKQYSANSTVNRSDLLRSAATRSWRSNNDPQLSVGTSVAVNDLDIGSGPSRENLINPFSNRMNENEEVDHFLTTSASSYNGDNDISAGHQNFAPTSLNGSLSLSEFIDSGMGSNEARDDADTTVLIRFSSTQTGNADASISLYPPDRSEYPDVNQWMEMVYTQSGRGSREDPIRMDDAINRYLQPHAESRDRVRGLVLQALWMNHTIGEQRFDLRETENDEE</sequence>
<dbReference type="Proteomes" id="UP000054272">
    <property type="component" value="Unassembled WGS sequence"/>
</dbReference>
<organism evidence="2 3">
    <name type="scientific">Cryptococcus gattii EJB2</name>
    <dbReference type="NCBI Taxonomy" id="1296103"/>
    <lineage>
        <taxon>Eukaryota</taxon>
        <taxon>Fungi</taxon>
        <taxon>Dikarya</taxon>
        <taxon>Basidiomycota</taxon>
        <taxon>Agaricomycotina</taxon>
        <taxon>Tremellomycetes</taxon>
        <taxon>Tremellales</taxon>
        <taxon>Cryptococcaceae</taxon>
        <taxon>Cryptococcus</taxon>
        <taxon>Cryptococcus gattii species complex</taxon>
    </lineage>
</organism>
<evidence type="ECO:0000256" key="1">
    <source>
        <dbReference type="SAM" id="MobiDB-lite"/>
    </source>
</evidence>
<accession>A0ABR5BTI1</accession>
<protein>
    <submittedName>
        <fullName evidence="2">Uncharacterized protein</fullName>
    </submittedName>
</protein>
<feature type="compositionally biased region" description="Low complexity" evidence="1">
    <location>
        <begin position="16"/>
        <end position="27"/>
    </location>
</feature>